<dbReference type="EMBL" id="RJTL01000027">
    <property type="protein sequence ID" value="RNM04332.1"/>
    <property type="molecule type" value="Genomic_DNA"/>
</dbReference>
<evidence type="ECO:0000313" key="1">
    <source>
        <dbReference type="EMBL" id="RNM04332.1"/>
    </source>
</evidence>
<organism evidence="1 2">
    <name type="scientific">Ralstonia pseudosolanacearum</name>
    <dbReference type="NCBI Taxonomy" id="1310165"/>
    <lineage>
        <taxon>Bacteria</taxon>
        <taxon>Pseudomonadati</taxon>
        <taxon>Pseudomonadota</taxon>
        <taxon>Betaproteobacteria</taxon>
        <taxon>Burkholderiales</taxon>
        <taxon>Burkholderiaceae</taxon>
        <taxon>Ralstonia</taxon>
        <taxon>Ralstonia solanacearum species complex</taxon>
    </lineage>
</organism>
<gene>
    <name evidence="1" type="ORF">EGA29_16355</name>
</gene>
<comment type="caution">
    <text evidence="1">The sequence shown here is derived from an EMBL/GenBank/DDBJ whole genome shotgun (WGS) entry which is preliminary data.</text>
</comment>
<protein>
    <submittedName>
        <fullName evidence="1">Uncharacterized protein</fullName>
    </submittedName>
</protein>
<sequence length="96" mass="10395">MSAADRLHAPLYAGAGHDGLLCPGWLTSCRARAPKFPAVIPVEAFQEAEAPFPDVRVGQEIGVVSCQHPDRIRVLSMWQIVRSMLPACEAASLSLR</sequence>
<dbReference type="PROSITE" id="PS51257">
    <property type="entry name" value="PROKAR_LIPOPROTEIN"/>
    <property type="match status" value="1"/>
</dbReference>
<reference evidence="1 2" key="1">
    <citation type="submission" date="2018-10" db="EMBL/GenBank/DDBJ databases">
        <title>Draft Genome Sequence of Ralstonia pseudosolanacearum (R. solanacearum phylotype I) Strain Tg03 Isolated from Luffa cylindrica in China.</title>
        <authorList>
            <person name="Yuan G.-Q."/>
            <person name="Li Q.-Q."/>
            <person name="Zhang Y.-W."/>
        </authorList>
    </citation>
    <scope>NUCLEOTIDE SEQUENCE [LARGE SCALE GENOMIC DNA]</scope>
    <source>
        <strain evidence="1 2">Tg03</strain>
    </source>
</reference>
<dbReference type="Proteomes" id="UP000271222">
    <property type="component" value="Unassembled WGS sequence"/>
</dbReference>
<proteinExistence type="predicted"/>
<evidence type="ECO:0000313" key="2">
    <source>
        <dbReference type="Proteomes" id="UP000271222"/>
    </source>
</evidence>
<dbReference type="AlphaFoldDB" id="A0A454TNW2"/>
<accession>A0A454TNW2</accession>
<name>A0A454TNW2_9RALS</name>